<dbReference type="OrthoDB" id="9765776at2"/>
<name>R7ZFB6_LYSSH</name>
<dbReference type="HOGENOM" id="CLU_180801_0_0_9"/>
<dbReference type="InterPro" id="IPR000014">
    <property type="entry name" value="PAS"/>
</dbReference>
<reference evidence="1 2" key="1">
    <citation type="submission" date="2013-04" db="EMBL/GenBank/DDBJ databases">
        <title>Draft genome of the heavy metal tolerant bacterium Lysinibacillus sphaericus strain OT4b.31.</title>
        <authorList>
            <person name="Pena-Montenegro T.D."/>
            <person name="Dussan J."/>
        </authorList>
    </citation>
    <scope>NUCLEOTIDE SEQUENCE [LARGE SCALE GENOMIC DNA]</scope>
    <source>
        <strain evidence="1 2">OT4b.31</strain>
    </source>
</reference>
<evidence type="ECO:0000313" key="2">
    <source>
        <dbReference type="Proteomes" id="UP000013911"/>
    </source>
</evidence>
<protein>
    <submittedName>
        <fullName evidence="1">Methyl-accepting chemotaxis protein</fullName>
    </submittedName>
</protein>
<dbReference type="AlphaFoldDB" id="R7ZFB6"/>
<dbReference type="PATRIC" id="fig|1285586.5.peg.2300"/>
<dbReference type="InterPro" id="IPR035965">
    <property type="entry name" value="PAS-like_dom_sf"/>
</dbReference>
<dbReference type="Gene3D" id="3.30.450.20">
    <property type="entry name" value="PAS domain"/>
    <property type="match status" value="1"/>
</dbReference>
<gene>
    <name evidence="1" type="ORF">H131_11323</name>
</gene>
<proteinExistence type="predicted"/>
<dbReference type="SUPFAM" id="SSF55785">
    <property type="entry name" value="PYP-like sensor domain (PAS domain)"/>
    <property type="match status" value="1"/>
</dbReference>
<comment type="caution">
    <text evidence="1">The sequence shown here is derived from an EMBL/GenBank/DDBJ whole genome shotgun (WGS) entry which is preliminary data.</text>
</comment>
<dbReference type="EMBL" id="AQPX01000017">
    <property type="protein sequence ID" value="EON72726.1"/>
    <property type="molecule type" value="Genomic_DNA"/>
</dbReference>
<organism evidence="1 2">
    <name type="scientific">Lysinibacillus sphaericus OT4b.31</name>
    <dbReference type="NCBI Taxonomy" id="1285586"/>
    <lineage>
        <taxon>Bacteria</taxon>
        <taxon>Bacillati</taxon>
        <taxon>Bacillota</taxon>
        <taxon>Bacilli</taxon>
        <taxon>Bacillales</taxon>
        <taxon>Bacillaceae</taxon>
        <taxon>Lysinibacillus</taxon>
    </lineage>
</organism>
<dbReference type="CDD" id="cd00130">
    <property type="entry name" value="PAS"/>
    <property type="match status" value="1"/>
</dbReference>
<sequence length="96" mass="11103">MVDNISTQVLDPNDVLYALDVNLAMIEFDTEGNILWVNEHFASAVGYSIKELQQMHHKELCADEFQTSIKYTELWSNLNKGKKFQEKIQRIGKRGN</sequence>
<dbReference type="NCBIfam" id="TIGR00229">
    <property type="entry name" value="sensory_box"/>
    <property type="match status" value="1"/>
</dbReference>
<accession>R7ZFB6</accession>
<evidence type="ECO:0000313" key="1">
    <source>
        <dbReference type="EMBL" id="EON72726.1"/>
    </source>
</evidence>
<dbReference type="Proteomes" id="UP000013911">
    <property type="component" value="Unassembled WGS sequence"/>
</dbReference>
<dbReference type="RefSeq" id="WP_010859210.1">
    <property type="nucleotide sequence ID" value="NZ_KB933398.1"/>
</dbReference>
<dbReference type="eggNOG" id="COG2202">
    <property type="taxonomic scope" value="Bacteria"/>
</dbReference>